<dbReference type="Proteomes" id="UP000710440">
    <property type="component" value="Unassembled WGS sequence"/>
</dbReference>
<dbReference type="EMBL" id="BOPL01000007">
    <property type="protein sequence ID" value="GIK04735.1"/>
    <property type="molecule type" value="Genomic_DNA"/>
</dbReference>
<accession>A0A9P3F7U6</accession>
<dbReference type="RefSeq" id="XP_043127921.1">
    <property type="nucleotide sequence ID" value="XM_043271986.1"/>
</dbReference>
<organism evidence="1 2">
    <name type="scientific">Aspergillus viridinutans</name>
    <dbReference type="NCBI Taxonomy" id="75553"/>
    <lineage>
        <taxon>Eukaryota</taxon>
        <taxon>Fungi</taxon>
        <taxon>Dikarya</taxon>
        <taxon>Ascomycota</taxon>
        <taxon>Pezizomycotina</taxon>
        <taxon>Eurotiomycetes</taxon>
        <taxon>Eurotiomycetidae</taxon>
        <taxon>Eurotiales</taxon>
        <taxon>Aspergillaceae</taxon>
        <taxon>Aspergillus</taxon>
        <taxon>Aspergillus subgen. Fumigati</taxon>
    </lineage>
</organism>
<dbReference type="AlphaFoldDB" id="A0A9P3F7U6"/>
<evidence type="ECO:0000313" key="2">
    <source>
        <dbReference type="Proteomes" id="UP000710440"/>
    </source>
</evidence>
<dbReference type="OrthoDB" id="4158189at2759"/>
<proteinExistence type="predicted"/>
<comment type="caution">
    <text evidence="1">The sequence shown here is derived from an EMBL/GenBank/DDBJ whole genome shotgun (WGS) entry which is preliminary data.</text>
</comment>
<sequence>MCGTSHRPTSNGRIAVMFPSPSTKSMNTYSLFFHESHGQGQSRSHTRAVFRLEDPRTRDAFGKCESIDLRIERYGDLTSALTAPPLHRFRLRPKSVQKGMEMEFELPARLDLGVSERGIVGRQVTVVAEGGSSEVLGMGMGIVGYD</sequence>
<evidence type="ECO:0000313" key="1">
    <source>
        <dbReference type="EMBL" id="GIK04735.1"/>
    </source>
</evidence>
<protein>
    <submittedName>
        <fullName evidence="1">Uncharacterized protein</fullName>
    </submittedName>
</protein>
<keyword evidence="2" id="KW-1185">Reference proteome</keyword>
<name>A0A9P3F7U6_ASPVI</name>
<dbReference type="GeneID" id="66936811"/>
<gene>
    <name evidence="1" type="ORF">Aspvir_008829</name>
</gene>
<reference evidence="1 2" key="1">
    <citation type="submission" date="2021-02" db="EMBL/GenBank/DDBJ databases">
        <title>Pan-genome distribution and transcriptional activeness of fungal secondary metabolism genes in Aspergillus section Fumigati.</title>
        <authorList>
            <person name="Takahashi H."/>
            <person name="Umemura M."/>
            <person name="Ninomiya A."/>
            <person name="Kusuya Y."/>
            <person name="Urayama S."/>
            <person name="Shimizu M."/>
            <person name="Watanabe A."/>
            <person name="Kamei K."/>
            <person name="Yaguchi T."/>
            <person name="Hagiwara D."/>
        </authorList>
    </citation>
    <scope>NUCLEOTIDE SEQUENCE [LARGE SCALE GENOMIC DNA]</scope>
    <source>
        <strain evidence="1 2">IFM 47045</strain>
    </source>
</reference>